<dbReference type="EMBL" id="CP025066">
    <property type="protein sequence ID" value="AUX10832.1"/>
    <property type="molecule type" value="Genomic_DNA"/>
</dbReference>
<protein>
    <submittedName>
        <fullName evidence="5">Bacterio-opsin activator HTH domain protein</fullName>
    </submittedName>
</protein>
<keyword evidence="1" id="KW-0805">Transcription regulation</keyword>
<gene>
    <name evidence="5" type="ORF">AArcSl_3226</name>
</gene>
<evidence type="ECO:0000259" key="3">
    <source>
        <dbReference type="Pfam" id="PF04967"/>
    </source>
</evidence>
<evidence type="ECO:0000256" key="1">
    <source>
        <dbReference type="ARBA" id="ARBA00023015"/>
    </source>
</evidence>
<dbReference type="PANTHER" id="PTHR34236">
    <property type="entry name" value="DIMETHYL SULFOXIDE REDUCTASE TRANSCRIPTIONAL ACTIVATOR"/>
    <property type="match status" value="1"/>
</dbReference>
<sequence>MEFEVRDRDCFFIEASGVAGCRVRLEHLVRRSDGKLLEYFTVDGAPTDRVLSLAADAPGIVDARLVNRGVDGGLFEFVVSGPCVTTTLADSGAIARSVAAEDGVGHVVASVPPHVDVRSVVETFRDRHACVDLVARRDADREVPVRTKSGGRVALTESLTEKQQEVLRTAYLGGYFAWPRKSTAEECAEALGIAQPTFSQHVRVAQEKVFDELFDGTDSG</sequence>
<dbReference type="Pfam" id="PF15915">
    <property type="entry name" value="BAT"/>
    <property type="match status" value="1"/>
</dbReference>
<evidence type="ECO:0000256" key="2">
    <source>
        <dbReference type="ARBA" id="ARBA00023163"/>
    </source>
</evidence>
<dbReference type="InterPro" id="IPR036388">
    <property type="entry name" value="WH-like_DNA-bd_sf"/>
</dbReference>
<keyword evidence="6" id="KW-1185">Reference proteome</keyword>
<evidence type="ECO:0000313" key="6">
    <source>
        <dbReference type="Proteomes" id="UP000263012"/>
    </source>
</evidence>
<evidence type="ECO:0000259" key="4">
    <source>
        <dbReference type="Pfam" id="PF15915"/>
    </source>
</evidence>
<reference evidence="6" key="1">
    <citation type="submission" date="2017-11" db="EMBL/GenBank/DDBJ databases">
        <title>Phenotypic and genomic properties of facultatively anaerobic sulfur-reducing natronoarchaea from hypersaline soda lakes.</title>
        <authorList>
            <person name="Sorokin D.Y."/>
            <person name="Kublanov I.V."/>
            <person name="Roman P."/>
            <person name="Sinninghe Damste J.S."/>
            <person name="Golyshin P.N."/>
            <person name="Rojo D."/>
            <person name="Ciordia S."/>
            <person name="Mena M.D.C."/>
            <person name="Ferrer M."/>
            <person name="Messina E."/>
            <person name="Smedile F."/>
            <person name="La Spada G."/>
            <person name="La Cono V."/>
            <person name="Yakimov M.M."/>
        </authorList>
    </citation>
    <scope>NUCLEOTIDE SEQUENCE [LARGE SCALE GENOMIC DNA]</scope>
    <source>
        <strain evidence="6">AArc-Sl</strain>
    </source>
</reference>
<dbReference type="Pfam" id="PF04967">
    <property type="entry name" value="HTH_10"/>
    <property type="match status" value="1"/>
</dbReference>
<name>A0A343TP10_9EURY</name>
<dbReference type="InterPro" id="IPR007050">
    <property type="entry name" value="HTH_bacterioopsin"/>
</dbReference>
<dbReference type="Gene3D" id="1.10.10.10">
    <property type="entry name" value="Winged helix-like DNA-binding domain superfamily/Winged helix DNA-binding domain"/>
    <property type="match status" value="1"/>
</dbReference>
<dbReference type="PANTHER" id="PTHR34236:SF1">
    <property type="entry name" value="DIMETHYL SULFOXIDE REDUCTASE TRANSCRIPTIONAL ACTIVATOR"/>
    <property type="match status" value="1"/>
</dbReference>
<feature type="domain" description="HTH bat-type" evidence="3">
    <location>
        <begin position="159"/>
        <end position="210"/>
    </location>
</feature>
<evidence type="ECO:0000313" key="5">
    <source>
        <dbReference type="EMBL" id="AUX10832.1"/>
    </source>
</evidence>
<dbReference type="KEGG" id="hdf:AArcSl_3226"/>
<accession>A0A343TP10</accession>
<organism evidence="5 6">
    <name type="scientific">Halalkaliarchaeum desulfuricum</name>
    <dbReference type="NCBI Taxonomy" id="2055893"/>
    <lineage>
        <taxon>Archaea</taxon>
        <taxon>Methanobacteriati</taxon>
        <taxon>Methanobacteriota</taxon>
        <taxon>Stenosarchaea group</taxon>
        <taxon>Halobacteria</taxon>
        <taxon>Halobacteriales</taxon>
        <taxon>Haloferacaceae</taxon>
        <taxon>Halalkaliarchaeum</taxon>
    </lineage>
</organism>
<proteinExistence type="predicted"/>
<feature type="domain" description="Bacterioopsin transcriptional activator GAF and HTH associated" evidence="4">
    <location>
        <begin position="2"/>
        <end position="144"/>
    </location>
</feature>
<dbReference type="InterPro" id="IPR031803">
    <property type="entry name" value="BAT_GAF/HTH-assoc"/>
</dbReference>
<dbReference type="AlphaFoldDB" id="A0A343TP10"/>
<keyword evidence="2" id="KW-0804">Transcription</keyword>
<dbReference type="Proteomes" id="UP000263012">
    <property type="component" value="Chromosome"/>
</dbReference>